<name>A0A511X551_9BACI</name>
<keyword evidence="2" id="KW-0472">Membrane</keyword>
<gene>
    <name evidence="4" type="primary">cwlD</name>
    <name evidence="4" type="ORF">HAL01_25270</name>
</gene>
<dbReference type="STRING" id="442899.SAMN05720591_102165"/>
<dbReference type="GO" id="GO:0030288">
    <property type="term" value="C:outer membrane-bounded periplasmic space"/>
    <property type="evidence" value="ECO:0007669"/>
    <property type="project" value="TreeGrafter"/>
</dbReference>
<keyword evidence="2" id="KW-0812">Transmembrane</keyword>
<feature type="domain" description="MurNAc-LAA" evidence="3">
    <location>
        <begin position="114"/>
        <end position="225"/>
    </location>
</feature>
<dbReference type="SUPFAM" id="SSF53187">
    <property type="entry name" value="Zn-dependent exopeptidases"/>
    <property type="match status" value="1"/>
</dbReference>
<dbReference type="InterPro" id="IPR050695">
    <property type="entry name" value="N-acetylmuramoyl_amidase_3"/>
</dbReference>
<dbReference type="RefSeq" id="WP_089799682.1">
    <property type="nucleotide sequence ID" value="NZ_BJYE01000064.1"/>
</dbReference>
<dbReference type="PANTHER" id="PTHR30404">
    <property type="entry name" value="N-ACETYLMURAMOYL-L-ALANINE AMIDASE"/>
    <property type="match status" value="1"/>
</dbReference>
<evidence type="ECO:0000259" key="3">
    <source>
        <dbReference type="SMART" id="SM00646"/>
    </source>
</evidence>
<keyword evidence="5" id="KW-1185">Reference proteome</keyword>
<dbReference type="Gene3D" id="3.40.630.40">
    <property type="entry name" value="Zn-dependent exopeptidases"/>
    <property type="match status" value="1"/>
</dbReference>
<evidence type="ECO:0000256" key="1">
    <source>
        <dbReference type="ARBA" id="ARBA00022801"/>
    </source>
</evidence>
<sequence>MKRLKFLAWCGCLVSLISIISVLIYPDVRPVYSPLPLGDVRIVIDPGHGGMDGGASYGGILEKNLALMVSLRLRDHLTLQGATVILTRDEDIDLSDADSTTLREKKRSDIVNRAKLIQSEQPDLAVSIHLNAIDEPVWRGAQTFYYPTNEESQLLAEKIQSSLVKRLKNTSRTSLPISQVYLLKVTEQPIALVELGFLSNDEERQLLLTTAYQEKLAISIFYGIIDYLSSKDKE</sequence>
<evidence type="ECO:0000256" key="2">
    <source>
        <dbReference type="SAM" id="Phobius"/>
    </source>
</evidence>
<keyword evidence="1" id="KW-0378">Hydrolase</keyword>
<dbReference type="SMART" id="SM00646">
    <property type="entry name" value="Ami_3"/>
    <property type="match status" value="1"/>
</dbReference>
<proteinExistence type="predicted"/>
<dbReference type="CDD" id="cd02696">
    <property type="entry name" value="MurNAc-LAA"/>
    <property type="match status" value="1"/>
</dbReference>
<organism evidence="4 5">
    <name type="scientific">Halolactibacillus alkaliphilus</name>
    <dbReference type="NCBI Taxonomy" id="442899"/>
    <lineage>
        <taxon>Bacteria</taxon>
        <taxon>Bacillati</taxon>
        <taxon>Bacillota</taxon>
        <taxon>Bacilli</taxon>
        <taxon>Bacillales</taxon>
        <taxon>Bacillaceae</taxon>
        <taxon>Halolactibacillus</taxon>
    </lineage>
</organism>
<dbReference type="AlphaFoldDB" id="A0A511X551"/>
<reference evidence="4 5" key="1">
    <citation type="submission" date="2019-07" db="EMBL/GenBank/DDBJ databases">
        <title>Whole genome shotgun sequence of Halolactibacillus alkaliphilus NBRC 103919.</title>
        <authorList>
            <person name="Hosoyama A."/>
            <person name="Uohara A."/>
            <person name="Ohji S."/>
            <person name="Ichikawa N."/>
        </authorList>
    </citation>
    <scope>NUCLEOTIDE SEQUENCE [LARGE SCALE GENOMIC DNA]</scope>
    <source>
        <strain evidence="4 5">NBRC 103919</strain>
    </source>
</reference>
<dbReference type="GO" id="GO:0009253">
    <property type="term" value="P:peptidoglycan catabolic process"/>
    <property type="evidence" value="ECO:0007669"/>
    <property type="project" value="InterPro"/>
</dbReference>
<protein>
    <submittedName>
        <fullName evidence="4">Germination-specific N-acetylmuramoyl-L-alanine amidase</fullName>
    </submittedName>
</protein>
<dbReference type="EMBL" id="BJYE01000064">
    <property type="protein sequence ID" value="GEN58063.1"/>
    <property type="molecule type" value="Genomic_DNA"/>
</dbReference>
<dbReference type="GO" id="GO:0008745">
    <property type="term" value="F:N-acetylmuramoyl-L-alanine amidase activity"/>
    <property type="evidence" value="ECO:0007669"/>
    <property type="project" value="InterPro"/>
</dbReference>
<evidence type="ECO:0000313" key="4">
    <source>
        <dbReference type="EMBL" id="GEN58063.1"/>
    </source>
</evidence>
<dbReference type="PANTHER" id="PTHR30404:SF0">
    <property type="entry name" value="N-ACETYLMURAMOYL-L-ALANINE AMIDASE AMIC"/>
    <property type="match status" value="1"/>
</dbReference>
<dbReference type="Pfam" id="PF01520">
    <property type="entry name" value="Amidase_3"/>
    <property type="match status" value="1"/>
</dbReference>
<comment type="caution">
    <text evidence="4">The sequence shown here is derived from an EMBL/GenBank/DDBJ whole genome shotgun (WGS) entry which is preliminary data.</text>
</comment>
<dbReference type="Proteomes" id="UP000321400">
    <property type="component" value="Unassembled WGS sequence"/>
</dbReference>
<dbReference type="OrthoDB" id="9806267at2"/>
<dbReference type="InterPro" id="IPR002508">
    <property type="entry name" value="MurNAc-LAA_cat"/>
</dbReference>
<accession>A0A511X551</accession>
<keyword evidence="2" id="KW-1133">Transmembrane helix</keyword>
<evidence type="ECO:0000313" key="5">
    <source>
        <dbReference type="Proteomes" id="UP000321400"/>
    </source>
</evidence>
<feature type="transmembrane region" description="Helical" evidence="2">
    <location>
        <begin position="6"/>
        <end position="25"/>
    </location>
</feature>